<sequence>MPSDLWSFTLDLYARQGVEQACLSLQASGANVCVLLCGAWLMQRGVPCDSRCMLEIGQLARPWDDAVVRPLRELRMQWRDAAQLDPPLALLREQVKALELAAERELIVRLETLSQDWPGVSTEDQADWLTGLAGEAANRNRDALQVLRVAMNRP</sequence>
<dbReference type="PATRIC" id="fig|317.175.peg.1831"/>
<proteinExistence type="predicted"/>
<organism evidence="1 2">
    <name type="scientific">Pseudomonas syringae</name>
    <dbReference type="NCBI Taxonomy" id="317"/>
    <lineage>
        <taxon>Bacteria</taxon>
        <taxon>Pseudomonadati</taxon>
        <taxon>Pseudomonadota</taxon>
        <taxon>Gammaproteobacteria</taxon>
        <taxon>Pseudomonadales</taxon>
        <taxon>Pseudomonadaceae</taxon>
        <taxon>Pseudomonas</taxon>
    </lineage>
</organism>
<comment type="caution">
    <text evidence="1">The sequence shown here is derived from an EMBL/GenBank/DDBJ whole genome shotgun (WGS) entry which is preliminary data.</text>
</comment>
<dbReference type="EMBL" id="JPQU01000026">
    <property type="protein sequence ID" value="KFE56584.1"/>
    <property type="molecule type" value="Genomic_DNA"/>
</dbReference>
<dbReference type="RefSeq" id="WP_032627652.1">
    <property type="nucleotide sequence ID" value="NZ_JPQU01000026.1"/>
</dbReference>
<dbReference type="NCBIfam" id="TIGR02444">
    <property type="entry name" value="TIGR02444 family protein"/>
    <property type="match status" value="1"/>
</dbReference>
<evidence type="ECO:0008006" key="3">
    <source>
        <dbReference type="Google" id="ProtNLM"/>
    </source>
</evidence>
<evidence type="ECO:0000313" key="2">
    <source>
        <dbReference type="Proteomes" id="UP000028631"/>
    </source>
</evidence>
<protein>
    <recommendedName>
        <fullName evidence="3">TIGR02444 family protein</fullName>
    </recommendedName>
</protein>
<dbReference type="Pfam" id="PF09523">
    <property type="entry name" value="DUF2390"/>
    <property type="match status" value="1"/>
</dbReference>
<reference evidence="1 2" key="1">
    <citation type="submission" date="2014-07" db="EMBL/GenBank/DDBJ databases">
        <title>Draft Genome Sequences of Environmental Pseudomonas syringae strains.</title>
        <authorList>
            <person name="Baltrus D.A."/>
            <person name="Berge O."/>
            <person name="Morris C."/>
        </authorList>
    </citation>
    <scope>NUCLEOTIDE SEQUENCE [LARGE SCALE GENOMIC DNA]</scope>
    <source>
        <strain evidence="1 2">GAW0119</strain>
    </source>
</reference>
<dbReference type="OrthoDB" id="5795846at2"/>
<name>A0A085VMC1_PSESX</name>
<gene>
    <name evidence="1" type="ORF">IV01_08830</name>
</gene>
<keyword evidence="2" id="KW-1185">Reference proteome</keyword>
<evidence type="ECO:0000313" key="1">
    <source>
        <dbReference type="EMBL" id="KFE56584.1"/>
    </source>
</evidence>
<dbReference type="AlphaFoldDB" id="A0A085VMC1"/>
<dbReference type="InterPro" id="IPR012659">
    <property type="entry name" value="CHP02444"/>
</dbReference>
<dbReference type="Proteomes" id="UP000028631">
    <property type="component" value="Unassembled WGS sequence"/>
</dbReference>
<accession>A0A085VMC1</accession>